<evidence type="ECO:0000256" key="8">
    <source>
        <dbReference type="ARBA" id="ARBA00022842"/>
    </source>
</evidence>
<comment type="caution">
    <text evidence="10">Lacks conserved residue(s) required for the propagation of feature annotation.</text>
</comment>
<keyword evidence="4 10" id="KW-0808">Transferase</keyword>
<evidence type="ECO:0000256" key="13">
    <source>
        <dbReference type="RuleBase" id="RU003785"/>
    </source>
</evidence>
<feature type="site" description="Interaction with substrate tRNA" evidence="10">
    <location>
        <position position="105"/>
    </location>
</feature>
<dbReference type="AlphaFoldDB" id="A0A1U7CJM4"/>
<evidence type="ECO:0000256" key="5">
    <source>
        <dbReference type="ARBA" id="ARBA00022694"/>
    </source>
</evidence>
<evidence type="ECO:0000256" key="12">
    <source>
        <dbReference type="RuleBase" id="RU003784"/>
    </source>
</evidence>
<keyword evidence="7 10" id="KW-0067">ATP-binding</keyword>
<sequence>MSENPLHRAIYLTGPTASGKSAVGVHLARILDAEIIALDSMTLYRGMDVGTAKPTTAERGGVPHHLIDVLDPWESASVAEYRGWAIDAVLDIESRGKRALFVGGTALYLKALLRGLFDGPGTVPEVRDRLEAEAETLGDPVMHARLTALDPATGARLHPNDRRRVVRALEVIETTGRVFSELQREHAQPAPASTQVFALEPPRPVLYDRINKRVVRMFEAGLVDEVRRLKTAPRPLSGVAEQGVGYRQVVAHLAGELDLDQTIDLIQTRTRQFAKHQATWFRGLVEVRSLPVAADEPPDVTASRLEVVVRI</sequence>
<evidence type="ECO:0000256" key="2">
    <source>
        <dbReference type="ARBA" id="ARBA00003213"/>
    </source>
</evidence>
<dbReference type="InterPro" id="IPR018022">
    <property type="entry name" value="IPT"/>
</dbReference>
<evidence type="ECO:0000256" key="10">
    <source>
        <dbReference type="HAMAP-Rule" id="MF_00185"/>
    </source>
</evidence>
<keyword evidence="6 10" id="KW-0547">Nucleotide-binding</keyword>
<evidence type="ECO:0000256" key="4">
    <source>
        <dbReference type="ARBA" id="ARBA00022679"/>
    </source>
</evidence>
<dbReference type="InterPro" id="IPR027417">
    <property type="entry name" value="P-loop_NTPase"/>
</dbReference>
<dbReference type="FunFam" id="1.10.20.140:FF:000001">
    <property type="entry name" value="tRNA dimethylallyltransferase"/>
    <property type="match status" value="1"/>
</dbReference>
<dbReference type="Gene3D" id="1.10.20.140">
    <property type="match status" value="1"/>
</dbReference>
<comment type="catalytic activity">
    <reaction evidence="9 10 11">
        <text>adenosine(37) in tRNA + dimethylallyl diphosphate = N(6)-dimethylallyladenosine(37) in tRNA + diphosphate</text>
        <dbReference type="Rhea" id="RHEA:26482"/>
        <dbReference type="Rhea" id="RHEA-COMP:10162"/>
        <dbReference type="Rhea" id="RHEA-COMP:10375"/>
        <dbReference type="ChEBI" id="CHEBI:33019"/>
        <dbReference type="ChEBI" id="CHEBI:57623"/>
        <dbReference type="ChEBI" id="CHEBI:74411"/>
        <dbReference type="ChEBI" id="CHEBI:74415"/>
        <dbReference type="EC" id="2.5.1.75"/>
    </reaction>
</comment>
<comment type="cofactor">
    <cofactor evidence="1 10">
        <name>Mg(2+)</name>
        <dbReference type="ChEBI" id="CHEBI:18420"/>
    </cofactor>
</comment>
<dbReference type="SUPFAM" id="SSF52540">
    <property type="entry name" value="P-loop containing nucleoside triphosphate hydrolases"/>
    <property type="match status" value="2"/>
</dbReference>
<accession>A0A1U7CJM4</accession>
<evidence type="ECO:0000256" key="1">
    <source>
        <dbReference type="ARBA" id="ARBA00001946"/>
    </source>
</evidence>
<keyword evidence="15" id="KW-1185">Reference proteome</keyword>
<name>A0A1U7CJM4_9BACT</name>
<feature type="binding site" evidence="10">
    <location>
        <begin position="14"/>
        <end position="21"/>
    </location>
    <ligand>
        <name>ATP</name>
        <dbReference type="ChEBI" id="CHEBI:30616"/>
    </ligand>
</feature>
<dbReference type="RefSeq" id="WP_237170713.1">
    <property type="nucleotide sequence ID" value="NZ_CP019082.1"/>
</dbReference>
<evidence type="ECO:0000256" key="3">
    <source>
        <dbReference type="ARBA" id="ARBA00005842"/>
    </source>
</evidence>
<evidence type="ECO:0000256" key="6">
    <source>
        <dbReference type="ARBA" id="ARBA00022741"/>
    </source>
</evidence>
<dbReference type="PANTHER" id="PTHR11088:SF60">
    <property type="entry name" value="TRNA DIMETHYLALLYLTRANSFERASE"/>
    <property type="match status" value="1"/>
</dbReference>
<comment type="subunit">
    <text evidence="10">Monomer.</text>
</comment>
<dbReference type="Gene3D" id="3.40.50.300">
    <property type="entry name" value="P-loop containing nucleotide triphosphate hydrolases"/>
    <property type="match status" value="1"/>
</dbReference>
<dbReference type="Proteomes" id="UP000186309">
    <property type="component" value="Chromosome"/>
</dbReference>
<feature type="site" description="Interaction with substrate tRNA" evidence="10">
    <location>
        <position position="127"/>
    </location>
</feature>
<reference evidence="15" key="1">
    <citation type="submission" date="2016-12" db="EMBL/GenBank/DDBJ databases">
        <title>Comparative genomics of four Isosphaeraceae planctomycetes: a common pool of plasmids and glycoside hydrolase genes.</title>
        <authorList>
            <person name="Ivanova A."/>
        </authorList>
    </citation>
    <scope>NUCLEOTIDE SEQUENCE [LARGE SCALE GENOMIC DNA]</scope>
    <source>
        <strain evidence="15">PX4</strain>
    </source>
</reference>
<dbReference type="GO" id="GO:0005524">
    <property type="term" value="F:ATP binding"/>
    <property type="evidence" value="ECO:0007669"/>
    <property type="project" value="UniProtKB-UniRule"/>
</dbReference>
<dbReference type="EMBL" id="CP019082">
    <property type="protein sequence ID" value="APW59083.1"/>
    <property type="molecule type" value="Genomic_DNA"/>
</dbReference>
<dbReference type="EC" id="2.5.1.75" evidence="10"/>
<proteinExistence type="inferred from homology"/>
<evidence type="ECO:0000313" key="14">
    <source>
        <dbReference type="EMBL" id="APW59083.1"/>
    </source>
</evidence>
<dbReference type="NCBIfam" id="TIGR00174">
    <property type="entry name" value="miaA"/>
    <property type="match status" value="1"/>
</dbReference>
<comment type="function">
    <text evidence="2 10 12">Catalyzes the transfer of a dimethylallyl group onto the adenine at position 37 in tRNAs that read codons beginning with uridine, leading to the formation of N6-(dimethylallyl)adenosine (i(6)A).</text>
</comment>
<comment type="similarity">
    <text evidence="3 10 13">Belongs to the IPP transferase family.</text>
</comment>
<organism evidence="14 15">
    <name type="scientific">Paludisphaera borealis</name>
    <dbReference type="NCBI Taxonomy" id="1387353"/>
    <lineage>
        <taxon>Bacteria</taxon>
        <taxon>Pseudomonadati</taxon>
        <taxon>Planctomycetota</taxon>
        <taxon>Planctomycetia</taxon>
        <taxon>Isosphaerales</taxon>
        <taxon>Isosphaeraceae</taxon>
        <taxon>Paludisphaera</taxon>
    </lineage>
</organism>
<dbReference type="Pfam" id="PF01715">
    <property type="entry name" value="IPPT"/>
    <property type="match status" value="1"/>
</dbReference>
<evidence type="ECO:0000256" key="9">
    <source>
        <dbReference type="ARBA" id="ARBA00049563"/>
    </source>
</evidence>
<evidence type="ECO:0000256" key="11">
    <source>
        <dbReference type="RuleBase" id="RU003783"/>
    </source>
</evidence>
<dbReference type="STRING" id="1387353.BSF38_00497"/>
<feature type="region of interest" description="Interaction with substrate tRNA" evidence="10">
    <location>
        <begin position="39"/>
        <end position="42"/>
    </location>
</feature>
<evidence type="ECO:0000256" key="7">
    <source>
        <dbReference type="ARBA" id="ARBA00022840"/>
    </source>
</evidence>
<keyword evidence="5 10" id="KW-0819">tRNA processing</keyword>
<dbReference type="InterPro" id="IPR039657">
    <property type="entry name" value="Dimethylallyltransferase"/>
</dbReference>
<feature type="binding site" evidence="10">
    <location>
        <begin position="16"/>
        <end position="21"/>
    </location>
    <ligand>
        <name>substrate</name>
    </ligand>
</feature>
<dbReference type="KEGG" id="pbor:BSF38_00497"/>
<evidence type="ECO:0000313" key="15">
    <source>
        <dbReference type="Proteomes" id="UP000186309"/>
    </source>
</evidence>
<protein>
    <recommendedName>
        <fullName evidence="10">tRNA dimethylallyltransferase</fullName>
        <ecNumber evidence="10">2.5.1.75</ecNumber>
    </recommendedName>
    <alternativeName>
        <fullName evidence="10">Dimethylallyl diphosphate:tRNA dimethylallyltransferase</fullName>
        <shortName evidence="10">DMAPP:tRNA dimethylallyltransferase</shortName>
        <shortName evidence="10">DMATase</shortName>
    </alternativeName>
    <alternativeName>
        <fullName evidence="10">Isopentenyl-diphosphate:tRNA isopentenyltransferase</fullName>
        <shortName evidence="10">IPP transferase</shortName>
        <shortName evidence="10">IPPT</shortName>
        <shortName evidence="10">IPTase</shortName>
    </alternativeName>
</protein>
<dbReference type="HAMAP" id="MF_00185">
    <property type="entry name" value="IPP_trans"/>
    <property type="match status" value="1"/>
</dbReference>
<dbReference type="PANTHER" id="PTHR11088">
    <property type="entry name" value="TRNA DIMETHYLALLYLTRANSFERASE"/>
    <property type="match status" value="1"/>
</dbReference>
<dbReference type="GO" id="GO:0006400">
    <property type="term" value="P:tRNA modification"/>
    <property type="evidence" value="ECO:0007669"/>
    <property type="project" value="TreeGrafter"/>
</dbReference>
<keyword evidence="8 10" id="KW-0460">Magnesium</keyword>
<gene>
    <name evidence="10 14" type="primary">miaA</name>
    <name evidence="14" type="ORF">BSF38_00497</name>
</gene>
<dbReference type="GO" id="GO:0052381">
    <property type="term" value="F:tRNA dimethylallyltransferase activity"/>
    <property type="evidence" value="ECO:0007669"/>
    <property type="project" value="UniProtKB-UniRule"/>
</dbReference>